<evidence type="ECO:0000313" key="1">
    <source>
        <dbReference type="EMBL" id="QOY52505.1"/>
    </source>
</evidence>
<dbReference type="Proteomes" id="UP000593994">
    <property type="component" value="Chromosome"/>
</dbReference>
<gene>
    <name evidence="1" type="ORF">HUE88_02080</name>
</gene>
<dbReference type="EMBL" id="CP054492">
    <property type="protein sequence ID" value="QOY52505.1"/>
    <property type="molecule type" value="Genomic_DNA"/>
</dbReference>
<keyword evidence="2" id="KW-1185">Reference proteome</keyword>
<organism evidence="1 2">
    <name type="scientific">Candidatus Sulfurimonas baltica</name>
    <dbReference type="NCBI Taxonomy" id="2740404"/>
    <lineage>
        <taxon>Bacteria</taxon>
        <taxon>Pseudomonadati</taxon>
        <taxon>Campylobacterota</taxon>
        <taxon>Epsilonproteobacteria</taxon>
        <taxon>Campylobacterales</taxon>
        <taxon>Sulfurimonadaceae</taxon>
        <taxon>Sulfurimonas</taxon>
    </lineage>
</organism>
<name>A0A7S7LW57_9BACT</name>
<dbReference type="RefSeq" id="WP_194370599.1">
    <property type="nucleotide sequence ID" value="NZ_CP054492.1"/>
</dbReference>
<dbReference type="AlphaFoldDB" id="A0A7S7LW57"/>
<evidence type="ECO:0000313" key="2">
    <source>
        <dbReference type="Proteomes" id="UP000593994"/>
    </source>
</evidence>
<protein>
    <submittedName>
        <fullName evidence="1">Uncharacterized protein</fullName>
    </submittedName>
</protein>
<accession>A0A7S7LW57</accession>
<proteinExistence type="predicted"/>
<dbReference type="KEGG" id="sbal:HUE88_02080"/>
<sequence length="70" mass="8003">MYISISKKPSKEEIAAFNMKVIEEDTIVDYKIELASLDQAVKKQFCESYGLAQEKTESVINITLSYNHEV</sequence>
<reference evidence="1 2" key="1">
    <citation type="submission" date="2020-05" db="EMBL/GenBank/DDBJ databases">
        <title>Sulfurimonas marisnigri, sp. nov., and Sulfurimonas baltica, sp. nov., manganese oxide reducing chemolithoautotrophs of the class Epsilonproteobacteria isolated from the pelagic redoxclines of the Black and Baltic Seas and emended description of the genus Sulfurimonas.</title>
        <authorList>
            <person name="Henkel J.V."/>
            <person name="Laudan C."/>
            <person name="Werner J."/>
            <person name="Neu T."/>
            <person name="Plewe S."/>
            <person name="Sproer C."/>
            <person name="Bunk B."/>
            <person name="Schulz-Vogt H.N."/>
        </authorList>
    </citation>
    <scope>NUCLEOTIDE SEQUENCE [LARGE SCALE GENOMIC DNA]</scope>
    <source>
        <strain evidence="1 2">GD2</strain>
    </source>
</reference>